<dbReference type="EMBL" id="CP095749">
    <property type="protein sequence ID" value="WEB38779.1"/>
    <property type="molecule type" value="Genomic_DNA"/>
</dbReference>
<organism evidence="1 2">
    <name type="scientific">Streptomyces yunnanensis</name>
    <dbReference type="NCBI Taxonomy" id="156453"/>
    <lineage>
        <taxon>Bacteria</taxon>
        <taxon>Bacillati</taxon>
        <taxon>Actinomycetota</taxon>
        <taxon>Actinomycetes</taxon>
        <taxon>Kitasatosporales</taxon>
        <taxon>Streptomycetaceae</taxon>
        <taxon>Streptomyces</taxon>
    </lineage>
</organism>
<protein>
    <submittedName>
        <fullName evidence="1">Uncharacterized protein</fullName>
    </submittedName>
</protein>
<dbReference type="Proteomes" id="UP001218629">
    <property type="component" value="Chromosome"/>
</dbReference>
<evidence type="ECO:0000313" key="2">
    <source>
        <dbReference type="Proteomes" id="UP001218629"/>
    </source>
</evidence>
<evidence type="ECO:0000313" key="1">
    <source>
        <dbReference type="EMBL" id="WEB38779.1"/>
    </source>
</evidence>
<accession>A0ABY8A265</accession>
<sequence>MIPTADTIRFTLLHPQTLSRQESVVLAGLRIDFTTEPQTREAILARAEARGVEHGGFPDEYPDEWQTLRIHIQGIPSAKSLSLASRIRAASSSGHSMVEAWSPAAPGSGQWQHTTFPWVYWEGLGATCSVGVDDISVWGYLFSEPWGTHAKLPARSNAADAPWVTVNTDTPPSSCGKS</sequence>
<name>A0ABY8A265_9ACTN</name>
<dbReference type="RefSeq" id="WP_275306536.1">
    <property type="nucleotide sequence ID" value="NZ_CP095749.1"/>
</dbReference>
<proteinExistence type="predicted"/>
<reference evidence="1 2" key="1">
    <citation type="submission" date="2022-03" db="EMBL/GenBank/DDBJ databases">
        <title>Streptomyces yunnanensis P86,complete genome.</title>
        <authorList>
            <person name="Chen S."/>
            <person name="Zhang Q."/>
        </authorList>
    </citation>
    <scope>NUCLEOTIDE SEQUENCE [LARGE SCALE GENOMIC DNA]</scope>
    <source>
        <strain evidence="1 2">P86</strain>
    </source>
</reference>
<gene>
    <name evidence="1" type="ORF">MOV08_05310</name>
</gene>
<keyword evidence="2" id="KW-1185">Reference proteome</keyword>